<organism evidence="1 2">
    <name type="scientific">Delftia acidovorans</name>
    <name type="common">Pseudomonas acidovorans</name>
    <name type="synonym">Comamonas acidovorans</name>
    <dbReference type="NCBI Taxonomy" id="80866"/>
    <lineage>
        <taxon>Bacteria</taxon>
        <taxon>Pseudomonadati</taxon>
        <taxon>Pseudomonadota</taxon>
        <taxon>Betaproteobacteria</taxon>
        <taxon>Burkholderiales</taxon>
        <taxon>Comamonadaceae</taxon>
        <taxon>Delftia</taxon>
    </lineage>
</organism>
<dbReference type="Proteomes" id="UP001287445">
    <property type="component" value="Unassembled WGS sequence"/>
</dbReference>
<evidence type="ECO:0000313" key="2">
    <source>
        <dbReference type="Proteomes" id="UP001287445"/>
    </source>
</evidence>
<proteinExistence type="predicted"/>
<accession>A0AAJ2VFU7</accession>
<dbReference type="RefSeq" id="WP_319076732.1">
    <property type="nucleotide sequence ID" value="NZ_JAWWMZ010000016.1"/>
</dbReference>
<reference evidence="1" key="1">
    <citation type="submission" date="2023-11" db="EMBL/GenBank/DDBJ databases">
        <title>Identification and selenium tolerance of Delftia acidovorans R3-25.</title>
        <authorList>
            <person name="Zhang S."/>
            <person name="Liu Y."/>
            <person name="Guo Y."/>
        </authorList>
    </citation>
    <scope>NUCLEOTIDE SEQUENCE</scope>
    <source>
        <strain evidence="1">R3-25</strain>
    </source>
</reference>
<dbReference type="EMBL" id="JAWWMZ010000016">
    <property type="protein sequence ID" value="MDX4957267.1"/>
    <property type="molecule type" value="Genomic_DNA"/>
</dbReference>
<dbReference type="AlphaFoldDB" id="A0AAJ2VFU7"/>
<gene>
    <name evidence="1" type="ORF">SGN30_27940</name>
</gene>
<evidence type="ECO:0000313" key="1">
    <source>
        <dbReference type="EMBL" id="MDX4957267.1"/>
    </source>
</evidence>
<protein>
    <submittedName>
        <fullName evidence="1">Uncharacterized protein</fullName>
    </submittedName>
</protein>
<comment type="caution">
    <text evidence="1">The sequence shown here is derived from an EMBL/GenBank/DDBJ whole genome shotgun (WGS) entry which is preliminary data.</text>
</comment>
<sequence>MADKCKKDRCGEVEFCEAAKTAWAEGFIEHQTLKNRATGKLRERMALQKGKFSMELPFCPFCRANVNTAPKEPQQCNE</sequence>
<name>A0AAJ2VFU7_DELAC</name>